<protein>
    <submittedName>
        <fullName evidence="1">Uncharacterized protein</fullName>
    </submittedName>
</protein>
<keyword evidence="2" id="KW-1185">Reference proteome</keyword>
<dbReference type="AlphaFoldDB" id="A0A8J8T4H6"/>
<proteinExistence type="predicted"/>
<evidence type="ECO:0000313" key="1">
    <source>
        <dbReference type="EMBL" id="TNV82007.1"/>
    </source>
</evidence>
<organism evidence="1 2">
    <name type="scientific">Halteria grandinella</name>
    <dbReference type="NCBI Taxonomy" id="5974"/>
    <lineage>
        <taxon>Eukaryota</taxon>
        <taxon>Sar</taxon>
        <taxon>Alveolata</taxon>
        <taxon>Ciliophora</taxon>
        <taxon>Intramacronucleata</taxon>
        <taxon>Spirotrichea</taxon>
        <taxon>Stichotrichia</taxon>
        <taxon>Sporadotrichida</taxon>
        <taxon>Halteriidae</taxon>
        <taxon>Halteria</taxon>
    </lineage>
</organism>
<sequence length="186" mass="21558">MDIKLDGNQQFQRYSSQSITLNAFTVIQQYLTTNFNYLRLSLTSQKVRQALLCSALRKNRHLFITVQDQDMPNISPTSVRQMVEFAESITISVKLLNGNKWIENLDMLSKKLWWSLNFHKFDENFITTKFNICSSSHILCAMLTSEAENLFAYPNLVSSLDQSRMDNFLGLMNQIQGFRKIQINGL</sequence>
<reference evidence="1" key="1">
    <citation type="submission" date="2019-06" db="EMBL/GenBank/DDBJ databases">
        <authorList>
            <person name="Zheng W."/>
        </authorList>
    </citation>
    <scope>NUCLEOTIDE SEQUENCE</scope>
    <source>
        <strain evidence="1">QDHG01</strain>
    </source>
</reference>
<comment type="caution">
    <text evidence="1">The sequence shown here is derived from an EMBL/GenBank/DDBJ whole genome shotgun (WGS) entry which is preliminary data.</text>
</comment>
<evidence type="ECO:0000313" key="2">
    <source>
        <dbReference type="Proteomes" id="UP000785679"/>
    </source>
</evidence>
<accession>A0A8J8T4H6</accession>
<name>A0A8J8T4H6_HALGN</name>
<dbReference type="Proteomes" id="UP000785679">
    <property type="component" value="Unassembled WGS sequence"/>
</dbReference>
<gene>
    <name evidence="1" type="ORF">FGO68_gene9691</name>
</gene>
<dbReference type="EMBL" id="RRYP01005471">
    <property type="protein sequence ID" value="TNV82007.1"/>
    <property type="molecule type" value="Genomic_DNA"/>
</dbReference>